<dbReference type="Proteomes" id="UP000326641">
    <property type="component" value="Unassembled WGS sequence"/>
</dbReference>
<comment type="caution">
    <text evidence="1">The sequence shown here is derived from an EMBL/GenBank/DDBJ whole genome shotgun (WGS) entry which is preliminary data.</text>
</comment>
<dbReference type="GO" id="GO:0030151">
    <property type="term" value="F:molybdenum ion binding"/>
    <property type="evidence" value="ECO:0007669"/>
    <property type="project" value="InterPro"/>
</dbReference>
<dbReference type="InterPro" id="IPR006975">
    <property type="entry name" value="NifQ"/>
</dbReference>
<evidence type="ECO:0000313" key="1">
    <source>
        <dbReference type="EMBL" id="VUX46246.1"/>
    </source>
</evidence>
<dbReference type="AlphaFoldDB" id="A0A564WCP3"/>
<name>A0A564WCP3_9PROT</name>
<reference evidence="1" key="1">
    <citation type="submission" date="2018-11" db="EMBL/GenBank/DDBJ databases">
        <authorList>
            <person name="Onetto C."/>
        </authorList>
    </citation>
    <scope>NUCLEOTIDE SEQUENCE [LARGE SCALE GENOMIC DNA]</scope>
</reference>
<organism evidence="1 2">
    <name type="scientific">Candidatus Defluviicoccus seviourii</name>
    <dbReference type="NCBI Taxonomy" id="2565273"/>
    <lineage>
        <taxon>Bacteria</taxon>
        <taxon>Pseudomonadati</taxon>
        <taxon>Pseudomonadota</taxon>
        <taxon>Alphaproteobacteria</taxon>
        <taxon>Rhodospirillales</taxon>
        <taxon>Rhodospirillaceae</taxon>
        <taxon>Defluviicoccus</taxon>
    </lineage>
</organism>
<sequence>MADSGADGFCPASRAEPAPAGNLYDRLLEGGSGDLFDRHVFVCALVIAMTEGWRPLPEALGLAAPDLRALMAHYLPHAVLPVAVPADAGAGDDAIEEPDLRRLLLDHRSDADDPAGRWLAAIIARRSCRPNHLWQDLGLFNRGELSRLMLRHFQPLAARNRGDMKWKKFFYRTLCAEDGIVVCKAPNCETCSDVHACFGGEPGEPLALFQSPLLQSRQK</sequence>
<evidence type="ECO:0000313" key="2">
    <source>
        <dbReference type="Proteomes" id="UP000326641"/>
    </source>
</evidence>
<dbReference type="GO" id="GO:0009399">
    <property type="term" value="P:nitrogen fixation"/>
    <property type="evidence" value="ECO:0007669"/>
    <property type="project" value="InterPro"/>
</dbReference>
<protein>
    <submittedName>
        <fullName evidence="1">Hydrogenase</fullName>
    </submittedName>
</protein>
<gene>
    <name evidence="1" type="ORF">DF3PA_20146</name>
</gene>
<accession>A0A564WCP3</accession>
<dbReference type="Pfam" id="PF04891">
    <property type="entry name" value="NifQ"/>
    <property type="match status" value="1"/>
</dbReference>
<keyword evidence="2" id="KW-1185">Reference proteome</keyword>
<dbReference type="EMBL" id="UXAT02000012">
    <property type="protein sequence ID" value="VUX46246.1"/>
    <property type="molecule type" value="Genomic_DNA"/>
</dbReference>
<proteinExistence type="predicted"/>